<protein>
    <submittedName>
        <fullName evidence="1">Uncharacterized protein</fullName>
    </submittedName>
</protein>
<name>A0A834Y9Y7_TETSI</name>
<organism evidence="1 2">
    <name type="scientific">Tetracentron sinense</name>
    <name type="common">Spur-leaf</name>
    <dbReference type="NCBI Taxonomy" id="13715"/>
    <lineage>
        <taxon>Eukaryota</taxon>
        <taxon>Viridiplantae</taxon>
        <taxon>Streptophyta</taxon>
        <taxon>Embryophyta</taxon>
        <taxon>Tracheophyta</taxon>
        <taxon>Spermatophyta</taxon>
        <taxon>Magnoliopsida</taxon>
        <taxon>Trochodendrales</taxon>
        <taxon>Trochodendraceae</taxon>
        <taxon>Tetracentron</taxon>
    </lineage>
</organism>
<comment type="caution">
    <text evidence="1">The sequence shown here is derived from an EMBL/GenBank/DDBJ whole genome shotgun (WGS) entry which is preliminary data.</text>
</comment>
<accession>A0A834Y9Y7</accession>
<evidence type="ECO:0000313" key="1">
    <source>
        <dbReference type="EMBL" id="KAF8369349.1"/>
    </source>
</evidence>
<gene>
    <name evidence="1" type="ORF">HHK36_032633</name>
</gene>
<reference evidence="1 2" key="1">
    <citation type="submission" date="2020-04" db="EMBL/GenBank/DDBJ databases">
        <title>Plant Genome Project.</title>
        <authorList>
            <person name="Zhang R.-G."/>
        </authorList>
    </citation>
    <scope>NUCLEOTIDE SEQUENCE [LARGE SCALE GENOMIC DNA]</scope>
    <source>
        <strain evidence="1">YNK0</strain>
        <tissue evidence="1">Leaf</tissue>
    </source>
</reference>
<sequence length="102" mass="11087">MYIWWPSGADSAPAGSGTVFNVLPTVLRAGGKKDNTQADSYNLGTVIAPTDVSEFPSPEWFSFEKLDGLIVTGGGNFRRSRVPRLEIPTIARRVQIASFSQL</sequence>
<keyword evidence="2" id="KW-1185">Reference proteome</keyword>
<proteinExistence type="predicted"/>
<dbReference type="EMBL" id="JABCRI010000828">
    <property type="protein sequence ID" value="KAF8369349.1"/>
    <property type="molecule type" value="Genomic_DNA"/>
</dbReference>
<dbReference type="AlphaFoldDB" id="A0A834Y9Y7"/>
<evidence type="ECO:0000313" key="2">
    <source>
        <dbReference type="Proteomes" id="UP000655225"/>
    </source>
</evidence>
<dbReference type="Proteomes" id="UP000655225">
    <property type="component" value="Unassembled WGS sequence"/>
</dbReference>